<evidence type="ECO:0000256" key="1">
    <source>
        <dbReference type="ARBA" id="ARBA00004141"/>
    </source>
</evidence>
<dbReference type="InterPro" id="IPR012506">
    <property type="entry name" value="TMEM86B-like"/>
</dbReference>
<gene>
    <name evidence="8" type="ORF">N0A02_12915</name>
</gene>
<dbReference type="InterPro" id="IPR006694">
    <property type="entry name" value="Fatty_acid_hydroxylase"/>
</dbReference>
<feature type="transmembrane region" description="Helical" evidence="6">
    <location>
        <begin position="366"/>
        <end position="385"/>
    </location>
</feature>
<feature type="transmembrane region" description="Helical" evidence="6">
    <location>
        <begin position="337"/>
        <end position="354"/>
    </location>
</feature>
<feature type="transmembrane region" description="Helical" evidence="6">
    <location>
        <begin position="20"/>
        <end position="40"/>
    </location>
</feature>
<comment type="subcellular location">
    <subcellularLocation>
        <location evidence="1">Membrane</location>
        <topology evidence="1">Multi-pass membrane protein</topology>
    </subcellularLocation>
</comment>
<feature type="transmembrane region" description="Helical" evidence="6">
    <location>
        <begin position="256"/>
        <end position="274"/>
    </location>
</feature>
<evidence type="ECO:0000313" key="9">
    <source>
        <dbReference type="Proteomes" id="UP001469089"/>
    </source>
</evidence>
<evidence type="ECO:0000256" key="6">
    <source>
        <dbReference type="SAM" id="Phobius"/>
    </source>
</evidence>
<dbReference type="Pfam" id="PF07947">
    <property type="entry name" value="YhhN"/>
    <property type="match status" value="1"/>
</dbReference>
<dbReference type="EMBL" id="JAOALG010000001">
    <property type="protein sequence ID" value="MEQ5840329.1"/>
    <property type="molecule type" value="Genomic_DNA"/>
</dbReference>
<comment type="caution">
    <text evidence="8">The sequence shown here is derived from an EMBL/GenBank/DDBJ whole genome shotgun (WGS) entry which is preliminary data.</text>
</comment>
<feature type="transmembrane region" description="Helical" evidence="6">
    <location>
        <begin position="111"/>
        <end position="133"/>
    </location>
</feature>
<dbReference type="Proteomes" id="UP001469089">
    <property type="component" value="Unassembled WGS sequence"/>
</dbReference>
<evidence type="ECO:0000256" key="4">
    <source>
        <dbReference type="ARBA" id="ARBA00022989"/>
    </source>
</evidence>
<protein>
    <submittedName>
        <fullName evidence="8">Lysoplasmalogenase</fullName>
    </submittedName>
</protein>
<feature type="transmembrane region" description="Helical" evidence="6">
    <location>
        <begin position="228"/>
        <end position="250"/>
    </location>
</feature>
<keyword evidence="3 6" id="KW-0812">Transmembrane</keyword>
<evidence type="ECO:0000256" key="2">
    <source>
        <dbReference type="ARBA" id="ARBA00007375"/>
    </source>
</evidence>
<dbReference type="RefSeq" id="WP_349542529.1">
    <property type="nucleotide sequence ID" value="NZ_JAOALG010000001.1"/>
</dbReference>
<sequence>MPQDTQAFRMRYRAGIHPRYSPWLHGGFVLVYGALCLFLFWRTLHRVEPLEWLTVPLALVLFNWTEYFAHKHLGHYKHRLAAMFYKRHTGDHHSFFVEERMRYESAQDWRVILFPAWLIVFYSMGLFVVWWLLEQIDGNVAALFCGTMLAGYLSYEIFHACEHLPETHPLARLPWISHMRRLHRIHHRRDLMQMYNFNIVFPLMDWLYGTLHGESEPLGRDSATRSRLFACLTLAAAAGAILGALLMNAGDTPWRWLHWICKPLATLLILRLAWTAQTAAPRYRSWMLRGIVLSLAGDVFLMLPLDLFMAGLGSFLLAHLCFIAALSSDTRFGARPLSWVACVGYGALNVWLLWPTLPSALRVPVIVYVLVLATMGAQALARVWVHGATSDGLRISARRAATGGLLFMLSDTLLAWDRFHAPLPLSALWILASYYAAMWMLASSIRETRRA</sequence>
<feature type="domain" description="Fatty acid hydroxylase" evidence="7">
    <location>
        <begin position="56"/>
        <end position="210"/>
    </location>
</feature>
<name>A0ABV1LM64_9BURK</name>
<organism evidence="8 9">
    <name type="scientific">Paraburkholderia acidicola</name>
    <dbReference type="NCBI Taxonomy" id="1912599"/>
    <lineage>
        <taxon>Bacteria</taxon>
        <taxon>Pseudomonadati</taxon>
        <taxon>Pseudomonadota</taxon>
        <taxon>Betaproteobacteria</taxon>
        <taxon>Burkholderiales</taxon>
        <taxon>Burkholderiaceae</taxon>
        <taxon>Paraburkholderia</taxon>
    </lineage>
</organism>
<dbReference type="PANTHER" id="PTHR31885:SF6">
    <property type="entry name" value="GH04784P"/>
    <property type="match status" value="1"/>
</dbReference>
<evidence type="ECO:0000259" key="7">
    <source>
        <dbReference type="Pfam" id="PF04116"/>
    </source>
</evidence>
<dbReference type="PANTHER" id="PTHR31885">
    <property type="entry name" value="GH04784P"/>
    <property type="match status" value="1"/>
</dbReference>
<proteinExistence type="inferred from homology"/>
<keyword evidence="9" id="KW-1185">Reference proteome</keyword>
<feature type="transmembrane region" description="Helical" evidence="6">
    <location>
        <begin position="52"/>
        <end position="69"/>
    </location>
</feature>
<reference evidence="8 9" key="1">
    <citation type="journal article" date="2024" name="Chem. Sci.">
        <title>Discovery of a lagriamide polyketide by integrated genome mining, isotopic labeling, and untargeted metabolomics.</title>
        <authorList>
            <person name="Fergusson C.H."/>
            <person name="Saulog J."/>
            <person name="Paulo B.S."/>
            <person name="Wilson D.M."/>
            <person name="Liu D.Y."/>
            <person name="Morehouse N.J."/>
            <person name="Waterworth S."/>
            <person name="Barkei J."/>
            <person name="Gray C.A."/>
            <person name="Kwan J.C."/>
            <person name="Eustaquio A.S."/>
            <person name="Linington R.G."/>
        </authorList>
    </citation>
    <scope>NUCLEOTIDE SEQUENCE [LARGE SCALE GENOMIC DNA]</scope>
    <source>
        <strain evidence="8 9">RL17-338-BIF-B</strain>
    </source>
</reference>
<keyword evidence="5 6" id="KW-0472">Membrane</keyword>
<dbReference type="Pfam" id="PF04116">
    <property type="entry name" value="FA_hydroxylase"/>
    <property type="match status" value="1"/>
</dbReference>
<accession>A0ABV1LM64</accession>
<evidence type="ECO:0000256" key="5">
    <source>
        <dbReference type="ARBA" id="ARBA00023136"/>
    </source>
</evidence>
<evidence type="ECO:0000313" key="8">
    <source>
        <dbReference type="EMBL" id="MEQ5840329.1"/>
    </source>
</evidence>
<keyword evidence="4 6" id="KW-1133">Transmembrane helix</keyword>
<feature type="transmembrane region" description="Helical" evidence="6">
    <location>
        <begin position="422"/>
        <end position="442"/>
    </location>
</feature>
<evidence type="ECO:0000256" key="3">
    <source>
        <dbReference type="ARBA" id="ARBA00022692"/>
    </source>
</evidence>
<comment type="similarity">
    <text evidence="2">Belongs to the TMEM86 family.</text>
</comment>
<feature type="transmembrane region" description="Helical" evidence="6">
    <location>
        <begin position="139"/>
        <end position="158"/>
    </location>
</feature>